<accession>A0ABY2Z3U7</accession>
<reference evidence="4" key="1">
    <citation type="submission" date="2019-06" db="EMBL/GenBank/DDBJ databases">
        <title>Mycoplasma neophronis type strain whole genome sequence.</title>
        <authorList>
            <person name="Spergser J."/>
        </authorList>
    </citation>
    <scope>NUCLEOTIDE SEQUENCE [LARGE SCALE GENOMIC DNA]</scope>
    <source>
        <strain evidence="4">DSM 24097</strain>
    </source>
</reference>
<gene>
    <name evidence="4" type="ORF">FJR74_02925</name>
</gene>
<proteinExistence type="predicted"/>
<dbReference type="InterPro" id="IPR024757">
    <property type="entry name" value="FtsZ_C"/>
</dbReference>
<dbReference type="InterPro" id="IPR036525">
    <property type="entry name" value="Tubulin/FtsZ_GTPase_sf"/>
</dbReference>
<dbReference type="GO" id="GO:0051301">
    <property type="term" value="P:cell division"/>
    <property type="evidence" value="ECO:0007669"/>
    <property type="project" value="UniProtKB-KW"/>
</dbReference>
<feature type="domain" description="Tubulin/FtsZ 2-layer sandwich" evidence="3">
    <location>
        <begin position="52"/>
        <end position="173"/>
    </location>
</feature>
<keyword evidence="4" id="KW-0132">Cell division</keyword>
<protein>
    <submittedName>
        <fullName evidence="4">Cell division protein FtsZ</fullName>
    </submittedName>
</protein>
<dbReference type="Gene3D" id="3.30.1330.20">
    <property type="entry name" value="Tubulin/FtsZ, C-terminal domain"/>
    <property type="match status" value="1"/>
</dbReference>
<organism evidence="4 5">
    <name type="scientific">Metamycoplasma neophronis</name>
    <dbReference type="NCBI Taxonomy" id="872983"/>
    <lineage>
        <taxon>Bacteria</taxon>
        <taxon>Bacillati</taxon>
        <taxon>Mycoplasmatota</taxon>
        <taxon>Mycoplasmoidales</taxon>
        <taxon>Metamycoplasmataceae</taxon>
        <taxon>Metamycoplasma</taxon>
    </lineage>
</organism>
<dbReference type="SMART" id="SM00865">
    <property type="entry name" value="Tubulin_C"/>
    <property type="match status" value="1"/>
</dbReference>
<dbReference type="Pfam" id="PF12327">
    <property type="entry name" value="FtsZ_C"/>
    <property type="match status" value="1"/>
</dbReference>
<dbReference type="Proteomes" id="UP000316851">
    <property type="component" value="Unassembled WGS sequence"/>
</dbReference>
<dbReference type="EMBL" id="VHHP01000010">
    <property type="protein sequence ID" value="TPR53253.1"/>
    <property type="molecule type" value="Genomic_DNA"/>
</dbReference>
<comment type="caution">
    <text evidence="4">The sequence shown here is derived from an EMBL/GenBank/DDBJ whole genome shotgun (WGS) entry which is preliminary data.</text>
</comment>
<evidence type="ECO:0000313" key="4">
    <source>
        <dbReference type="EMBL" id="TPR53253.1"/>
    </source>
</evidence>
<keyword evidence="4" id="KW-0131">Cell cycle</keyword>
<keyword evidence="1" id="KW-0547">Nucleotide-binding</keyword>
<dbReference type="InterPro" id="IPR018316">
    <property type="entry name" value="Tubulin/FtsZ_2-layer-sand-dom"/>
</dbReference>
<feature type="non-terminal residue" evidence="4">
    <location>
        <position position="1"/>
    </location>
</feature>
<dbReference type="SUPFAM" id="SSF52490">
    <property type="entry name" value="Tubulin nucleotide-binding domain-like"/>
    <property type="match status" value="1"/>
</dbReference>
<dbReference type="InterPro" id="IPR008280">
    <property type="entry name" value="Tub_FtsZ_C"/>
</dbReference>
<name>A0ABY2Z3U7_9BACT</name>
<sequence length="232" mass="25373">KKYVDAYIIISNDKLKDQYGEISYNDAFRCANNVLKQTIRTIIDVIAVPGIINLDFADLETVIKSKGEAVVGIGQASGDDRAVKAITSAISSPILESSIVGATDAIVHFSASSKVTLNEIDSAIETMRELVGEDINIIFGINNSISEESDKLGEVFVSVIATGLKENSPRAIKEIQEEIHENLLNKQNAIPFENEKTREFLVNNGAFQKRDFVEYNGTVSTSDDEIADILKS</sequence>
<dbReference type="PRINTS" id="PR00423">
    <property type="entry name" value="CELLDVISFTSZ"/>
</dbReference>
<evidence type="ECO:0000259" key="3">
    <source>
        <dbReference type="SMART" id="SM00865"/>
    </source>
</evidence>
<evidence type="ECO:0000313" key="5">
    <source>
        <dbReference type="Proteomes" id="UP000316851"/>
    </source>
</evidence>
<evidence type="ECO:0000256" key="2">
    <source>
        <dbReference type="ARBA" id="ARBA00023134"/>
    </source>
</evidence>
<dbReference type="SUPFAM" id="SSF55307">
    <property type="entry name" value="Tubulin C-terminal domain-like"/>
    <property type="match status" value="1"/>
</dbReference>
<dbReference type="Gene3D" id="3.40.50.1440">
    <property type="entry name" value="Tubulin/FtsZ, GTPase domain"/>
    <property type="match status" value="1"/>
</dbReference>
<dbReference type="InterPro" id="IPR037103">
    <property type="entry name" value="Tubulin/FtsZ-like_C"/>
</dbReference>
<evidence type="ECO:0000256" key="1">
    <source>
        <dbReference type="ARBA" id="ARBA00022741"/>
    </source>
</evidence>
<keyword evidence="5" id="KW-1185">Reference proteome</keyword>
<dbReference type="PANTHER" id="PTHR30314:SF3">
    <property type="entry name" value="MITOCHONDRIAL DIVISION PROTEIN FSZA"/>
    <property type="match status" value="1"/>
</dbReference>
<keyword evidence="2" id="KW-0342">GTP-binding</keyword>
<dbReference type="InterPro" id="IPR003008">
    <property type="entry name" value="Tubulin_FtsZ_GTPase"/>
</dbReference>
<dbReference type="PANTHER" id="PTHR30314">
    <property type="entry name" value="CELL DIVISION PROTEIN FTSZ-RELATED"/>
    <property type="match status" value="1"/>
</dbReference>
<dbReference type="InterPro" id="IPR045061">
    <property type="entry name" value="FtsZ/CetZ"/>
</dbReference>